<evidence type="ECO:0000313" key="2">
    <source>
        <dbReference type="Proteomes" id="UP001305414"/>
    </source>
</evidence>
<proteinExistence type="predicted"/>
<sequence>MHNGQIPGVQRAAREELLRGLGVLVVALGADVAVEDDLADLLAVGRDVDEDAPFRWLGLDDADGQARDEAVALPRHLRVALCRREGIPCGHVVPLSDRSVCLGHPVDVDRAQV</sequence>
<protein>
    <submittedName>
        <fullName evidence="1">Uncharacterized protein</fullName>
    </submittedName>
</protein>
<name>A0AAN7USH8_9PEZI</name>
<keyword evidence="2" id="KW-1185">Reference proteome</keyword>
<dbReference type="Proteomes" id="UP001305414">
    <property type="component" value="Unassembled WGS sequence"/>
</dbReference>
<accession>A0AAN7USH8</accession>
<reference evidence="1 2" key="1">
    <citation type="submission" date="2023-10" db="EMBL/GenBank/DDBJ databases">
        <title>Draft genome sequence of Xylaria bambusicola isolate GMP-LS, the root and basal stem rot pathogen of sugarcane in Indonesia.</title>
        <authorList>
            <person name="Selvaraj P."/>
            <person name="Muralishankar V."/>
            <person name="Muruganantham S."/>
            <person name="Sp S."/>
            <person name="Haryani S."/>
            <person name="Lau K.J.X."/>
            <person name="Naqvi N.I."/>
        </authorList>
    </citation>
    <scope>NUCLEOTIDE SEQUENCE [LARGE SCALE GENOMIC DNA]</scope>
    <source>
        <strain evidence="1">GMP-LS</strain>
    </source>
</reference>
<gene>
    <name evidence="1" type="ORF">RRF57_007757</name>
</gene>
<comment type="caution">
    <text evidence="1">The sequence shown here is derived from an EMBL/GenBank/DDBJ whole genome shotgun (WGS) entry which is preliminary data.</text>
</comment>
<organism evidence="1 2">
    <name type="scientific">Xylaria bambusicola</name>
    <dbReference type="NCBI Taxonomy" id="326684"/>
    <lineage>
        <taxon>Eukaryota</taxon>
        <taxon>Fungi</taxon>
        <taxon>Dikarya</taxon>
        <taxon>Ascomycota</taxon>
        <taxon>Pezizomycotina</taxon>
        <taxon>Sordariomycetes</taxon>
        <taxon>Xylariomycetidae</taxon>
        <taxon>Xylariales</taxon>
        <taxon>Xylariaceae</taxon>
        <taxon>Xylaria</taxon>
    </lineage>
</organism>
<dbReference type="EMBL" id="JAWHQM010000022">
    <property type="protein sequence ID" value="KAK5632043.1"/>
    <property type="molecule type" value="Genomic_DNA"/>
</dbReference>
<evidence type="ECO:0000313" key="1">
    <source>
        <dbReference type="EMBL" id="KAK5632043.1"/>
    </source>
</evidence>
<dbReference type="AlphaFoldDB" id="A0AAN7USH8"/>